<accession>A0A9R1VM29</accession>
<evidence type="ECO:0000313" key="2">
    <source>
        <dbReference type="Proteomes" id="UP000235145"/>
    </source>
</evidence>
<sequence>MSKSGSLGEAICGTHDVLTEALGTEEQTGHVRGIDENIQVMIEIPLLGESLLLIPLEEEFIVKVKDALGHILCWPRHLVIRCSDLGRVVAKPMKKYATPVKEEPCD</sequence>
<dbReference type="AlphaFoldDB" id="A0A9R1VM29"/>
<organism evidence="1 2">
    <name type="scientific">Lactuca sativa</name>
    <name type="common">Garden lettuce</name>
    <dbReference type="NCBI Taxonomy" id="4236"/>
    <lineage>
        <taxon>Eukaryota</taxon>
        <taxon>Viridiplantae</taxon>
        <taxon>Streptophyta</taxon>
        <taxon>Embryophyta</taxon>
        <taxon>Tracheophyta</taxon>
        <taxon>Spermatophyta</taxon>
        <taxon>Magnoliopsida</taxon>
        <taxon>eudicotyledons</taxon>
        <taxon>Gunneridae</taxon>
        <taxon>Pentapetalae</taxon>
        <taxon>asterids</taxon>
        <taxon>campanulids</taxon>
        <taxon>Asterales</taxon>
        <taxon>Asteraceae</taxon>
        <taxon>Cichorioideae</taxon>
        <taxon>Cichorieae</taxon>
        <taxon>Lactucinae</taxon>
        <taxon>Lactuca</taxon>
    </lineage>
</organism>
<evidence type="ECO:0000313" key="1">
    <source>
        <dbReference type="EMBL" id="KAJ0208468.1"/>
    </source>
</evidence>
<gene>
    <name evidence="1" type="ORF">LSAT_V11C500241660</name>
</gene>
<proteinExistence type="predicted"/>
<keyword evidence="2" id="KW-1185">Reference proteome</keyword>
<name>A0A9R1VM29_LACSA</name>
<reference evidence="1 2" key="1">
    <citation type="journal article" date="2017" name="Nat. Commun.">
        <title>Genome assembly with in vitro proximity ligation data and whole-genome triplication in lettuce.</title>
        <authorList>
            <person name="Reyes-Chin-Wo S."/>
            <person name="Wang Z."/>
            <person name="Yang X."/>
            <person name="Kozik A."/>
            <person name="Arikit S."/>
            <person name="Song C."/>
            <person name="Xia L."/>
            <person name="Froenicke L."/>
            <person name="Lavelle D.O."/>
            <person name="Truco M.J."/>
            <person name="Xia R."/>
            <person name="Zhu S."/>
            <person name="Xu C."/>
            <person name="Xu H."/>
            <person name="Xu X."/>
            <person name="Cox K."/>
            <person name="Korf I."/>
            <person name="Meyers B.C."/>
            <person name="Michelmore R.W."/>
        </authorList>
    </citation>
    <scope>NUCLEOTIDE SEQUENCE [LARGE SCALE GENOMIC DNA]</scope>
    <source>
        <strain evidence="2">cv. Salinas</strain>
        <tissue evidence="1">Seedlings</tissue>
    </source>
</reference>
<dbReference type="Proteomes" id="UP000235145">
    <property type="component" value="Unassembled WGS sequence"/>
</dbReference>
<dbReference type="EMBL" id="NBSK02000005">
    <property type="protein sequence ID" value="KAJ0208468.1"/>
    <property type="molecule type" value="Genomic_DNA"/>
</dbReference>
<protein>
    <submittedName>
        <fullName evidence="1">Uncharacterized protein</fullName>
    </submittedName>
</protein>
<comment type="caution">
    <text evidence="1">The sequence shown here is derived from an EMBL/GenBank/DDBJ whole genome shotgun (WGS) entry which is preliminary data.</text>
</comment>